<evidence type="ECO:0000256" key="2">
    <source>
        <dbReference type="ARBA" id="ARBA00022475"/>
    </source>
</evidence>
<dbReference type="PANTHER" id="PTHR34857">
    <property type="entry name" value="SLL0384 PROTEIN"/>
    <property type="match status" value="1"/>
</dbReference>
<keyword evidence="5 6" id="KW-0472">Membrane</keyword>
<evidence type="ECO:0000256" key="3">
    <source>
        <dbReference type="ARBA" id="ARBA00022692"/>
    </source>
</evidence>
<evidence type="ECO:0000256" key="4">
    <source>
        <dbReference type="ARBA" id="ARBA00022989"/>
    </source>
</evidence>
<dbReference type="GO" id="GO:0005886">
    <property type="term" value="C:plasma membrane"/>
    <property type="evidence" value="ECO:0007669"/>
    <property type="project" value="UniProtKB-ARBA"/>
</dbReference>
<dbReference type="Proteomes" id="UP000501747">
    <property type="component" value="Chromosome"/>
</dbReference>
<dbReference type="PANTHER" id="PTHR34857:SF2">
    <property type="entry name" value="SLL0384 PROTEIN"/>
    <property type="match status" value="1"/>
</dbReference>
<dbReference type="InterPro" id="IPR051611">
    <property type="entry name" value="ECF_transporter_component"/>
</dbReference>
<keyword evidence="4 6" id="KW-1133">Transmembrane helix</keyword>
<feature type="transmembrane region" description="Helical" evidence="6">
    <location>
        <begin position="123"/>
        <end position="139"/>
    </location>
</feature>
<feature type="transmembrane region" description="Helical" evidence="6">
    <location>
        <begin position="214"/>
        <end position="231"/>
    </location>
</feature>
<evidence type="ECO:0000256" key="1">
    <source>
        <dbReference type="ARBA" id="ARBA00004141"/>
    </source>
</evidence>
<reference evidence="7 8" key="1">
    <citation type="submission" date="2020-03" db="EMBL/GenBank/DDBJ databases">
        <title>Vagococcus sp. nov., isolated from beetles.</title>
        <authorList>
            <person name="Hyun D.-W."/>
            <person name="Bae J.-W."/>
        </authorList>
    </citation>
    <scope>NUCLEOTIDE SEQUENCE [LARGE SCALE GENOMIC DNA]</scope>
    <source>
        <strain evidence="7 8">HDW17B</strain>
    </source>
</reference>
<proteinExistence type="predicted"/>
<keyword evidence="8" id="KW-1185">Reference proteome</keyword>
<evidence type="ECO:0000313" key="7">
    <source>
        <dbReference type="EMBL" id="QIL49595.1"/>
    </source>
</evidence>
<evidence type="ECO:0000313" key="8">
    <source>
        <dbReference type="Proteomes" id="UP000501747"/>
    </source>
</evidence>
<comment type="subcellular location">
    <subcellularLocation>
        <location evidence="1">Membrane</location>
        <topology evidence="1">Multi-pass membrane protein</topology>
    </subcellularLocation>
</comment>
<feature type="transmembrane region" description="Helical" evidence="6">
    <location>
        <begin position="20"/>
        <end position="46"/>
    </location>
</feature>
<gene>
    <name evidence="7" type="ORF">G7082_14345</name>
</gene>
<feature type="transmembrane region" description="Helical" evidence="6">
    <location>
        <begin position="53"/>
        <end position="71"/>
    </location>
</feature>
<keyword evidence="2" id="KW-1003">Cell membrane</keyword>
<keyword evidence="3 6" id="KW-0812">Transmembrane</keyword>
<dbReference type="RefSeq" id="WP_166035880.1">
    <property type="nucleotide sequence ID" value="NZ_CP049887.1"/>
</dbReference>
<protein>
    <submittedName>
        <fullName evidence="7">Energy-coupling factor transporter transmembrane protein EcfT</fullName>
    </submittedName>
</protein>
<dbReference type="AlphaFoldDB" id="A0A6G8AXB8"/>
<sequence length="236" mass="26784">MKKEYLSFDPRSKLAVVLSASLLLMLRVNWLTETVFVLMLCFLLIINGAWKKGLILTSCYYVIMVIDILFFQEITGAVSAFLSFFLVANRLLLPPVMAAAFAINQTKMSEWIAAMKKMRVPKFIIVPFSVVCRFFPVLIQDFKQIRLAMKFRGIGINFVDLIKQPLLTLEYIIVPILMSVEATSVELSAAALVRGLGNEEKSSSIYEVKFKMQDVILFLCLIIFFVGGWLLNDSIK</sequence>
<dbReference type="CDD" id="cd16914">
    <property type="entry name" value="EcfT"/>
    <property type="match status" value="1"/>
</dbReference>
<dbReference type="Pfam" id="PF02361">
    <property type="entry name" value="CbiQ"/>
    <property type="match status" value="1"/>
</dbReference>
<dbReference type="InterPro" id="IPR003339">
    <property type="entry name" value="ABC/ECF_trnsptr_transmembrane"/>
</dbReference>
<evidence type="ECO:0000256" key="5">
    <source>
        <dbReference type="ARBA" id="ARBA00023136"/>
    </source>
</evidence>
<organism evidence="7 8">
    <name type="scientific">Vagococcus hydrophili</name>
    <dbReference type="NCBI Taxonomy" id="2714947"/>
    <lineage>
        <taxon>Bacteria</taxon>
        <taxon>Bacillati</taxon>
        <taxon>Bacillota</taxon>
        <taxon>Bacilli</taxon>
        <taxon>Lactobacillales</taxon>
        <taxon>Enterococcaceae</taxon>
        <taxon>Vagococcus</taxon>
    </lineage>
</organism>
<evidence type="ECO:0000256" key="6">
    <source>
        <dbReference type="SAM" id="Phobius"/>
    </source>
</evidence>
<name>A0A6G8AXB8_9ENTE</name>
<feature type="transmembrane region" description="Helical" evidence="6">
    <location>
        <begin position="77"/>
        <end position="103"/>
    </location>
</feature>
<dbReference type="EMBL" id="CP049887">
    <property type="protein sequence ID" value="QIL49595.1"/>
    <property type="molecule type" value="Genomic_DNA"/>
</dbReference>
<dbReference type="KEGG" id="vhy:G7082_14345"/>
<accession>A0A6G8AXB8</accession>